<dbReference type="Gene3D" id="3.40.50.2300">
    <property type="match status" value="1"/>
</dbReference>
<dbReference type="RefSeq" id="WP_211977641.1">
    <property type="nucleotide sequence ID" value="NZ_CBFHAM010000144.1"/>
</dbReference>
<dbReference type="InterPro" id="IPR001789">
    <property type="entry name" value="Sig_transdc_resp-reg_receiver"/>
</dbReference>
<evidence type="ECO:0000313" key="5">
    <source>
        <dbReference type="Proteomes" id="UP000676386"/>
    </source>
</evidence>
<dbReference type="EMBL" id="JAGTXB010000039">
    <property type="protein sequence ID" value="MBS0032453.1"/>
    <property type="molecule type" value="Genomic_DNA"/>
</dbReference>
<evidence type="ECO:0000256" key="1">
    <source>
        <dbReference type="PROSITE-ProRule" id="PRU00169"/>
    </source>
</evidence>
<dbReference type="Pfam" id="PF04397">
    <property type="entry name" value="LytTR"/>
    <property type="match status" value="1"/>
</dbReference>
<proteinExistence type="predicted"/>
<evidence type="ECO:0000259" key="3">
    <source>
        <dbReference type="PROSITE" id="PS50930"/>
    </source>
</evidence>
<dbReference type="InterPro" id="IPR051271">
    <property type="entry name" value="2C-system_Tx_regulators"/>
</dbReference>
<keyword evidence="1" id="KW-0597">Phosphoprotein</keyword>
<dbReference type="PANTHER" id="PTHR45526">
    <property type="entry name" value="TRANSCRIPTIONAL REGULATORY PROTEIN DPIA"/>
    <property type="match status" value="1"/>
</dbReference>
<gene>
    <name evidence="4" type="ORF">KE626_34295</name>
</gene>
<feature type="domain" description="HTH LytTR-type" evidence="3">
    <location>
        <begin position="130"/>
        <end position="228"/>
    </location>
</feature>
<dbReference type="PROSITE" id="PS50110">
    <property type="entry name" value="RESPONSE_REGULATORY"/>
    <property type="match status" value="1"/>
</dbReference>
<organism evidence="4 5">
    <name type="scientific">Chitinophaga hostae</name>
    <dbReference type="NCBI Taxonomy" id="2831022"/>
    <lineage>
        <taxon>Bacteria</taxon>
        <taxon>Pseudomonadati</taxon>
        <taxon>Bacteroidota</taxon>
        <taxon>Chitinophagia</taxon>
        <taxon>Chitinophagales</taxon>
        <taxon>Chitinophagaceae</taxon>
        <taxon>Chitinophaga</taxon>
    </lineage>
</organism>
<evidence type="ECO:0000259" key="2">
    <source>
        <dbReference type="PROSITE" id="PS50110"/>
    </source>
</evidence>
<dbReference type="Pfam" id="PF00072">
    <property type="entry name" value="Response_reg"/>
    <property type="match status" value="1"/>
</dbReference>
<feature type="domain" description="Response regulatory" evidence="2">
    <location>
        <begin position="4"/>
        <end position="115"/>
    </location>
</feature>
<accession>A0ABS5JB59</accession>
<evidence type="ECO:0000313" key="4">
    <source>
        <dbReference type="EMBL" id="MBS0032453.1"/>
    </source>
</evidence>
<dbReference type="InterPro" id="IPR011006">
    <property type="entry name" value="CheY-like_superfamily"/>
</dbReference>
<name>A0ABS5JB59_9BACT</name>
<keyword evidence="5" id="KW-1185">Reference proteome</keyword>
<dbReference type="Gene3D" id="2.40.50.1020">
    <property type="entry name" value="LytTr DNA-binding domain"/>
    <property type="match status" value="1"/>
</dbReference>
<dbReference type="PANTHER" id="PTHR45526:SF1">
    <property type="entry name" value="TRANSCRIPTIONAL REGULATORY PROTEIN DCUR-RELATED"/>
    <property type="match status" value="1"/>
</dbReference>
<dbReference type="InterPro" id="IPR007492">
    <property type="entry name" value="LytTR_DNA-bd_dom"/>
</dbReference>
<dbReference type="PROSITE" id="PS50930">
    <property type="entry name" value="HTH_LYTTR"/>
    <property type="match status" value="1"/>
</dbReference>
<dbReference type="SMART" id="SM00448">
    <property type="entry name" value="REC"/>
    <property type="match status" value="1"/>
</dbReference>
<dbReference type="Proteomes" id="UP000676386">
    <property type="component" value="Unassembled WGS sequence"/>
</dbReference>
<sequence length="231" mass="26995">MKINCVIIEDEPLAQERIKGYMQKLPFLHLMAAFDNGIDALLYLQSNPADLIFLDINIGEISGIQLLQAMHTSTEVVIITAYHEYALKGYELNVTDYLLKPFTFDRFLQAVEKVKTNLSRQGNSAEKKFIFIKTEYRLEKLLLREVLYIEGMRDYRKIHTIHKRIMTLKTFREFEADIPPAIICRVHKSFMVAIDKIDTIEKDGIKIRDQVIPLSDTYRKRFYEVITAVSR</sequence>
<dbReference type="SUPFAM" id="SSF52172">
    <property type="entry name" value="CheY-like"/>
    <property type="match status" value="1"/>
</dbReference>
<comment type="caution">
    <text evidence="4">The sequence shown here is derived from an EMBL/GenBank/DDBJ whole genome shotgun (WGS) entry which is preliminary data.</text>
</comment>
<dbReference type="SMART" id="SM00850">
    <property type="entry name" value="LytTR"/>
    <property type="match status" value="1"/>
</dbReference>
<protein>
    <submittedName>
        <fullName evidence="4">Response regulator transcription factor</fullName>
    </submittedName>
</protein>
<feature type="modified residue" description="4-aspartylphosphate" evidence="1">
    <location>
        <position position="55"/>
    </location>
</feature>
<reference evidence="4 5" key="1">
    <citation type="submission" date="2021-04" db="EMBL/GenBank/DDBJ databases">
        <title>Chitinophaga sp. nov., isolated from the rhizosphere soil.</title>
        <authorList>
            <person name="He S."/>
        </authorList>
    </citation>
    <scope>NUCLEOTIDE SEQUENCE [LARGE SCALE GENOMIC DNA]</scope>
    <source>
        <strain evidence="4 5">2R12</strain>
    </source>
</reference>